<evidence type="ECO:0000256" key="1">
    <source>
        <dbReference type="SAM" id="Phobius"/>
    </source>
</evidence>
<gene>
    <name evidence="2" type="ORF">Rsub_11170</name>
</gene>
<feature type="transmembrane region" description="Helical" evidence="1">
    <location>
        <begin position="43"/>
        <end position="62"/>
    </location>
</feature>
<accession>A0A2V0PFY5</accession>
<protein>
    <submittedName>
        <fullName evidence="2">Chaperone dnaJ</fullName>
    </submittedName>
</protein>
<proteinExistence type="predicted"/>
<dbReference type="AlphaFoldDB" id="A0A2V0PFY5"/>
<dbReference type="PANTHER" id="PTHR15852:SF8">
    <property type="entry name" value="PROTEIN ORANGE-LIKE, CHLOROPLASTIC"/>
    <property type="match status" value="1"/>
</dbReference>
<keyword evidence="1" id="KW-1133">Transmembrane helix</keyword>
<dbReference type="InParanoid" id="A0A2V0PFY5"/>
<comment type="caution">
    <text evidence="2">The sequence shown here is derived from an EMBL/GenBank/DDBJ whole genome shotgun (WGS) entry which is preliminary data.</text>
</comment>
<keyword evidence="1" id="KW-0812">Transmembrane</keyword>
<dbReference type="EMBL" id="BDRX01000134">
    <property type="protein sequence ID" value="GBF98764.1"/>
    <property type="molecule type" value="Genomic_DNA"/>
</dbReference>
<dbReference type="Proteomes" id="UP000247498">
    <property type="component" value="Unassembled WGS sequence"/>
</dbReference>
<dbReference type="OrthoDB" id="201720at2759"/>
<dbReference type="STRING" id="307507.A0A2V0PFY5"/>
<organism evidence="2 3">
    <name type="scientific">Raphidocelis subcapitata</name>
    <dbReference type="NCBI Taxonomy" id="307507"/>
    <lineage>
        <taxon>Eukaryota</taxon>
        <taxon>Viridiplantae</taxon>
        <taxon>Chlorophyta</taxon>
        <taxon>core chlorophytes</taxon>
        <taxon>Chlorophyceae</taxon>
        <taxon>CS clade</taxon>
        <taxon>Sphaeropleales</taxon>
        <taxon>Selenastraceae</taxon>
        <taxon>Raphidocelis</taxon>
    </lineage>
</organism>
<reference evidence="2 3" key="1">
    <citation type="journal article" date="2018" name="Sci. Rep.">
        <title>Raphidocelis subcapitata (=Pseudokirchneriella subcapitata) provides an insight into genome evolution and environmental adaptations in the Sphaeropleales.</title>
        <authorList>
            <person name="Suzuki S."/>
            <person name="Yamaguchi H."/>
            <person name="Nakajima N."/>
            <person name="Kawachi M."/>
        </authorList>
    </citation>
    <scope>NUCLEOTIDE SEQUENCE [LARGE SCALE GENOMIC DNA]</scope>
    <source>
        <strain evidence="2 3">NIES-35</strain>
    </source>
</reference>
<dbReference type="PANTHER" id="PTHR15852">
    <property type="entry name" value="PLASTID TRANSCRIPTIONALLY ACTIVE PROTEIN"/>
    <property type="match status" value="1"/>
</dbReference>
<name>A0A2V0PFY5_9CHLO</name>
<keyword evidence="1" id="KW-0472">Membrane</keyword>
<sequence>MICFGAILAPLLEVKIGLGGTSYLDFVTSMHLPLQLARVDPIVASFCGGGVGAVSALLVVELNNVKKQQRNRCHYCEGTGYLPCGHCVGSGIDPATRCPCAYCAGTSKVMCTGCLCTGKSMATEHDPRFDPF</sequence>
<keyword evidence="3" id="KW-1185">Reference proteome</keyword>
<evidence type="ECO:0000313" key="2">
    <source>
        <dbReference type="EMBL" id="GBF98764.1"/>
    </source>
</evidence>
<evidence type="ECO:0000313" key="3">
    <source>
        <dbReference type="Proteomes" id="UP000247498"/>
    </source>
</evidence>